<dbReference type="Proteomes" id="UP000275199">
    <property type="component" value="Unassembled WGS sequence"/>
</dbReference>
<reference evidence="2 3" key="1">
    <citation type="submission" date="2018-11" db="EMBL/GenBank/DDBJ databases">
        <authorList>
            <person name="Jang G.I."/>
            <person name="Hwang C.Y."/>
        </authorList>
    </citation>
    <scope>NUCLEOTIDE SEQUENCE [LARGE SCALE GENOMIC DNA]</scope>
    <source>
        <strain evidence="2 3">SSM26</strain>
    </source>
</reference>
<keyword evidence="1" id="KW-1133">Transmembrane helix</keyword>
<dbReference type="RefSeq" id="WP_123889429.1">
    <property type="nucleotide sequence ID" value="NZ_RKKU01000009.1"/>
</dbReference>
<keyword evidence="1" id="KW-0812">Transmembrane</keyword>
<keyword evidence="3" id="KW-1185">Reference proteome</keyword>
<accession>A0ABX9XL11</accession>
<evidence type="ECO:0000313" key="2">
    <source>
        <dbReference type="EMBL" id="ROZ84917.1"/>
    </source>
</evidence>
<protein>
    <submittedName>
        <fullName evidence="2">Uncharacterized protein</fullName>
    </submittedName>
</protein>
<sequence>MTKRNKPAAHEYLKHNPKAGDRQPFLSGVITYLAPLPLPTQQAPIDYEEVVGSLNDTYLVYGSGRATLFSWQMILGGPLTLFALFVLILPLIAGGGTLLLGGTWFDAKDFFYNTYTGFVGVATFSCIIIFLICILTWYFSRIKEQGLVAPRFNRQRREVCFVPEGGIKAYIVPWESLAVWTTEAQGVTQYGVQRQYAMGIGFHDETSGSDCLLEYPTSAIPLAISTWEAIRAYMEYEVHSLEDIHCEKELRNPGDPPYEGLHTFRNARRRLHRRYREGEVGLWMVFGWYLYHIMTLWSLPAFLAQREALWLQRRPKTSIPKKMAQWSEPLPKEQWAKPSELLKRQSAAAKRIWAKQPNASMAAVFAAARREVGDE</sequence>
<evidence type="ECO:0000256" key="1">
    <source>
        <dbReference type="SAM" id="Phobius"/>
    </source>
</evidence>
<feature type="transmembrane region" description="Helical" evidence="1">
    <location>
        <begin position="117"/>
        <end position="139"/>
    </location>
</feature>
<comment type="caution">
    <text evidence="2">The sequence shown here is derived from an EMBL/GenBank/DDBJ whole genome shotgun (WGS) entry which is preliminary data.</text>
</comment>
<organism evidence="2 3">
    <name type="scientific">Pseudomonas neustonica</name>
    <dbReference type="NCBI Taxonomy" id="2487346"/>
    <lineage>
        <taxon>Bacteria</taxon>
        <taxon>Pseudomonadati</taxon>
        <taxon>Pseudomonadota</taxon>
        <taxon>Gammaproteobacteria</taxon>
        <taxon>Pseudomonadales</taxon>
        <taxon>Pseudomonadaceae</taxon>
        <taxon>Pseudomonas</taxon>
    </lineage>
</organism>
<gene>
    <name evidence="2" type="ORF">EF096_09740</name>
</gene>
<name>A0ABX9XL11_9PSED</name>
<feature type="transmembrane region" description="Helical" evidence="1">
    <location>
        <begin position="280"/>
        <end position="303"/>
    </location>
</feature>
<feature type="transmembrane region" description="Helical" evidence="1">
    <location>
        <begin position="79"/>
        <end position="105"/>
    </location>
</feature>
<dbReference type="EMBL" id="RKKU01000009">
    <property type="protein sequence ID" value="ROZ84917.1"/>
    <property type="molecule type" value="Genomic_DNA"/>
</dbReference>
<proteinExistence type="predicted"/>
<keyword evidence="1" id="KW-0472">Membrane</keyword>
<evidence type="ECO:0000313" key="3">
    <source>
        <dbReference type="Proteomes" id="UP000275199"/>
    </source>
</evidence>